<dbReference type="InterPro" id="IPR042855">
    <property type="entry name" value="V_SNARE_CC"/>
</dbReference>
<evidence type="ECO:0000256" key="4">
    <source>
        <dbReference type="ARBA" id="ARBA00022475"/>
    </source>
</evidence>
<evidence type="ECO:0000256" key="10">
    <source>
        <dbReference type="ARBA" id="ARBA00023136"/>
    </source>
</evidence>
<evidence type="ECO:0000256" key="3">
    <source>
        <dbReference type="ARBA" id="ARBA00008070"/>
    </source>
</evidence>
<dbReference type="PRINTS" id="PR00962">
    <property type="entry name" value="LETHAL2GIANT"/>
</dbReference>
<evidence type="ECO:0000256" key="12">
    <source>
        <dbReference type="SAM" id="MobiDB-lite"/>
    </source>
</evidence>
<comment type="subcellular location">
    <subcellularLocation>
        <location evidence="1">Cell membrane</location>
        <topology evidence="1">Peripheral membrane protein</topology>
    </subcellularLocation>
    <subcellularLocation>
        <location evidence="2">Cytoplasm</location>
    </subcellularLocation>
</comment>
<dbReference type="Proteomes" id="UP001642483">
    <property type="component" value="Unassembled WGS sequence"/>
</dbReference>
<evidence type="ECO:0000313" key="14">
    <source>
        <dbReference type="EMBL" id="CAK8687922.1"/>
    </source>
</evidence>
<evidence type="ECO:0000313" key="15">
    <source>
        <dbReference type="Proteomes" id="UP001642483"/>
    </source>
</evidence>
<feature type="region of interest" description="Disordered" evidence="12">
    <location>
        <begin position="696"/>
        <end position="773"/>
    </location>
</feature>
<keyword evidence="6" id="KW-0963">Cytoplasm</keyword>
<gene>
    <name evidence="14" type="ORF">CVLEPA_LOCUS19973</name>
</gene>
<name>A0ABP0G7X7_CLALP</name>
<feature type="domain" description="V-SNARE coiled-coil homology" evidence="13">
    <location>
        <begin position="1103"/>
        <end position="1163"/>
    </location>
</feature>
<dbReference type="InterPro" id="IPR036322">
    <property type="entry name" value="WD40_repeat_dom_sf"/>
</dbReference>
<dbReference type="PANTHER" id="PTHR10241:SF25">
    <property type="entry name" value="TOMOSYN, ISOFORM C"/>
    <property type="match status" value="1"/>
</dbReference>
<protein>
    <recommendedName>
        <fullName evidence="13">V-SNARE coiled-coil homology domain-containing protein</fullName>
    </recommendedName>
</protein>
<feature type="compositionally biased region" description="Basic and acidic residues" evidence="12">
    <location>
        <begin position="574"/>
        <end position="588"/>
    </location>
</feature>
<dbReference type="Gene3D" id="2.130.10.10">
    <property type="entry name" value="YVTN repeat-like/Quinoprotein amine dehydrogenase"/>
    <property type="match status" value="4"/>
</dbReference>
<dbReference type="PANTHER" id="PTHR10241">
    <property type="entry name" value="LETHAL 2 GIANT LARVAE PROTEIN"/>
    <property type="match status" value="1"/>
</dbReference>
<dbReference type="InterPro" id="IPR001680">
    <property type="entry name" value="WD40_rpt"/>
</dbReference>
<keyword evidence="10" id="KW-0472">Membrane</keyword>
<dbReference type="InterPro" id="IPR013905">
    <property type="entry name" value="Lgl_C_dom"/>
</dbReference>
<feature type="region of interest" description="Disordered" evidence="12">
    <location>
        <begin position="11"/>
        <end position="39"/>
    </location>
</feature>
<dbReference type="Gene3D" id="1.20.5.110">
    <property type="match status" value="1"/>
</dbReference>
<evidence type="ECO:0000256" key="2">
    <source>
        <dbReference type="ARBA" id="ARBA00004496"/>
    </source>
</evidence>
<dbReference type="SUPFAM" id="SSF50978">
    <property type="entry name" value="WD40 repeat-like"/>
    <property type="match status" value="2"/>
</dbReference>
<evidence type="ECO:0000256" key="5">
    <source>
        <dbReference type="ARBA" id="ARBA00022483"/>
    </source>
</evidence>
<dbReference type="InterPro" id="IPR015943">
    <property type="entry name" value="WD40/YVTN_repeat-like_dom_sf"/>
</dbReference>
<feature type="region of interest" description="Disordered" evidence="12">
    <location>
        <begin position="574"/>
        <end position="599"/>
    </location>
</feature>
<dbReference type="InterPro" id="IPR000664">
    <property type="entry name" value="Lethal2_giant"/>
</dbReference>
<dbReference type="SUPFAM" id="SSF58038">
    <property type="entry name" value="SNARE fusion complex"/>
    <property type="match status" value="1"/>
</dbReference>
<evidence type="ECO:0000256" key="1">
    <source>
        <dbReference type="ARBA" id="ARBA00004202"/>
    </source>
</evidence>
<organism evidence="14 15">
    <name type="scientific">Clavelina lepadiformis</name>
    <name type="common">Light-bulb sea squirt</name>
    <name type="synonym">Ascidia lepadiformis</name>
    <dbReference type="NCBI Taxonomy" id="159417"/>
    <lineage>
        <taxon>Eukaryota</taxon>
        <taxon>Metazoa</taxon>
        <taxon>Chordata</taxon>
        <taxon>Tunicata</taxon>
        <taxon>Ascidiacea</taxon>
        <taxon>Aplousobranchia</taxon>
        <taxon>Clavelinidae</taxon>
        <taxon>Clavelina</taxon>
    </lineage>
</organism>
<evidence type="ECO:0000256" key="7">
    <source>
        <dbReference type="ARBA" id="ARBA00022553"/>
    </source>
</evidence>
<comment type="similarity">
    <text evidence="3">Belongs to the WD repeat L(2)GL family.</text>
</comment>
<keyword evidence="11" id="KW-0175">Coiled coil</keyword>
<evidence type="ECO:0000256" key="11">
    <source>
        <dbReference type="PROSITE-ProRule" id="PRU00290"/>
    </source>
</evidence>
<dbReference type="CDD" id="cd15873">
    <property type="entry name" value="R-SNARE_STXBP5_6"/>
    <property type="match status" value="1"/>
</dbReference>
<dbReference type="Pfam" id="PF08366">
    <property type="entry name" value="LLGL"/>
    <property type="match status" value="1"/>
</dbReference>
<keyword evidence="7" id="KW-0597">Phosphoprotein</keyword>
<keyword evidence="15" id="KW-1185">Reference proteome</keyword>
<feature type="compositionally biased region" description="Gly residues" evidence="12">
    <location>
        <begin position="27"/>
        <end position="37"/>
    </location>
</feature>
<dbReference type="PROSITE" id="PS50892">
    <property type="entry name" value="V_SNARE"/>
    <property type="match status" value="1"/>
</dbReference>
<keyword evidence="4" id="KW-1003">Cell membrane</keyword>
<comment type="caution">
    <text evidence="14">The sequence shown here is derived from an EMBL/GenBank/DDBJ whole genome shotgun (WGS) entry which is preliminary data.</text>
</comment>
<evidence type="ECO:0000256" key="9">
    <source>
        <dbReference type="ARBA" id="ARBA00022737"/>
    </source>
</evidence>
<feature type="compositionally biased region" description="Low complexity" evidence="12">
    <location>
        <begin position="745"/>
        <end position="761"/>
    </location>
</feature>
<keyword evidence="9" id="KW-0677">Repeat</keyword>
<evidence type="ECO:0000256" key="8">
    <source>
        <dbReference type="ARBA" id="ARBA00022574"/>
    </source>
</evidence>
<reference evidence="14 15" key="1">
    <citation type="submission" date="2024-02" db="EMBL/GenBank/DDBJ databases">
        <authorList>
            <person name="Daric V."/>
            <person name="Darras S."/>
        </authorList>
    </citation>
    <scope>NUCLEOTIDE SEQUENCE [LARGE SCALE GENOMIC DNA]</scope>
</reference>
<dbReference type="EMBL" id="CAWYQH010000106">
    <property type="protein sequence ID" value="CAK8687922.1"/>
    <property type="molecule type" value="Genomic_DNA"/>
</dbReference>
<dbReference type="Pfam" id="PF08596">
    <property type="entry name" value="Lgl_C"/>
    <property type="match status" value="1"/>
</dbReference>
<dbReference type="SMART" id="SM00320">
    <property type="entry name" value="WD40"/>
    <property type="match status" value="5"/>
</dbReference>
<dbReference type="InterPro" id="IPR013577">
    <property type="entry name" value="LLGL2"/>
</dbReference>
<keyword evidence="5" id="KW-0268">Exocytosis</keyword>
<evidence type="ECO:0000259" key="13">
    <source>
        <dbReference type="PROSITE" id="PS50892"/>
    </source>
</evidence>
<accession>A0ABP0G7X7</accession>
<sequence length="1168" mass="128228">MKKVNLKRVLGFTNSSPPGPAGSCSVPGGGSASTGGGKEVDFGENLSAEQFQTCKIVRHGFPHRPTAIAYDSVQKLLAIGNYSGSIRIFGQPGVDCHVTHDTESPVILLMFLANQGALVSLCADNTIHLWNLRQKKPAILHSLKFNKERITCCYIPHQCSWIYLGTEHANTYLCNVETFTLSGYSISWNKVIGLSQSMRPGFVVSIRENPVDQNKVLIAFELGIAVLWDLKSRSPEHRYYCKSNIHDVVWHFEGKQFMCSHKDGSLTLWNVRNSSKPVQIQFPHAKTDTDTCYPIDKVDWKACRNGDPFIIFSGGVSESAAPPPRPSVTIMRGRSVTVLEMDFPIVDLVTLSSTPWTCDFQDPTALVILLDKELVVLDLEAPGYPCIELGHVLDIHDSPVTCLKYVPDANTDLTPGLYQVVATKTHRVESSNKEWPIAGGEWSVDDCDGIPEIIVTGHADGSVRFWDASAVSLKSLYKLRTYKIFKKDADDGENEEEDPFHITHIFLCPESRTLVTTNVSSTVTVFKLSTQETKAEITCLTINHADETFSSMDSLVAESNSDLLRLNSIHGDSREEMNLHNPDADPNKKPTQVDSHDHNEIQNSVKEETGNPSGRIVSPLLRVKSGLLRQSAGFHAELTCLLLGNELDPPPNVTFVAVNTSYQILSFGTTSSLCVVDLVQKTCLLNMSTDSILTSIDKKIQPRSPNKLKPDMQQGSFSFDQTTSKSPTDACNGSQSHPPLSIHYSSGGKSSREPSVSSVGSQRNKKPQHRSYKKAGSFTFEKSVDSTTSADDCAFSRASSFSDVDRSFPREMVTFLTFANTYTRKSDNNSCPCLWVGTSSGYLFSIVLNLPPSDHRISQPVMVSPSGSLFQVKGSVVSCSFLDSSGHLMSAGAGNWRDQATFGDAGSAQRCESPDTGKEKLNLVDKQFMVISSEKQVKVFTLPSQVCIHSLTLPQDNGCVMKSNVDISSHGACLACFSSSGNISVYRLPSLNILLDASYLPANDVRITQTFCFSLDGQAIYLASPSEIQRITYSLETFENIQEVIGHVFIPCQSPEKPQPGFLKGLFGGGFASIDRQELFGDAQNGRPSRGFASHIPGTGGLSLEGLRATSSGLASDMQRLQMVTQERGEKLSELEDRSQRMQESAGKFSSEAHALMLKYKNKKWYQM</sequence>
<feature type="compositionally biased region" description="Basic residues" evidence="12">
    <location>
        <begin position="763"/>
        <end position="773"/>
    </location>
</feature>
<feature type="compositionally biased region" description="Polar residues" evidence="12">
    <location>
        <begin position="713"/>
        <end position="738"/>
    </location>
</feature>
<keyword evidence="8" id="KW-0853">WD repeat</keyword>
<evidence type="ECO:0000256" key="6">
    <source>
        <dbReference type="ARBA" id="ARBA00022490"/>
    </source>
</evidence>
<proteinExistence type="inferred from homology"/>